<keyword evidence="2" id="KW-1185">Reference proteome</keyword>
<dbReference type="Proteomes" id="UP000028703">
    <property type="component" value="Unassembled WGS sequence"/>
</dbReference>
<comment type="caution">
    <text evidence="1">The sequence shown here is derived from an EMBL/GenBank/DDBJ whole genome shotgun (WGS) entry which is preliminary data.</text>
</comment>
<organism evidence="1 2">
    <name type="scientific">Chryseobacterium luteum</name>
    <dbReference type="NCBI Taxonomy" id="421531"/>
    <lineage>
        <taxon>Bacteria</taxon>
        <taxon>Pseudomonadati</taxon>
        <taxon>Bacteroidota</taxon>
        <taxon>Flavobacteriia</taxon>
        <taxon>Flavobacteriales</taxon>
        <taxon>Weeksellaceae</taxon>
        <taxon>Chryseobacterium group</taxon>
        <taxon>Chryseobacterium</taxon>
    </lineage>
</organism>
<dbReference type="AlphaFoldDB" id="A0A085ZUI1"/>
<dbReference type="STRING" id="421531.IX38_08105"/>
<protein>
    <submittedName>
        <fullName evidence="1">Uncharacterized protein</fullName>
    </submittedName>
</protein>
<evidence type="ECO:0000313" key="2">
    <source>
        <dbReference type="Proteomes" id="UP000028703"/>
    </source>
</evidence>
<dbReference type="EMBL" id="JPRO01000004">
    <property type="protein sequence ID" value="KFF08095.1"/>
    <property type="molecule type" value="Genomic_DNA"/>
</dbReference>
<reference evidence="1 2" key="1">
    <citation type="submission" date="2014-07" db="EMBL/GenBank/DDBJ databases">
        <title>Genome of Chryseobacterium luteum DSM 18605.</title>
        <authorList>
            <person name="Stropko S.J."/>
            <person name="Pipes S.E."/>
            <person name="Newman J.D."/>
        </authorList>
    </citation>
    <scope>NUCLEOTIDE SEQUENCE [LARGE SCALE GENOMIC DNA]</scope>
    <source>
        <strain evidence="1 2">DSM 18605</strain>
    </source>
</reference>
<gene>
    <name evidence="1" type="ORF">IX38_08105</name>
</gene>
<accession>A0A085ZUI1</accession>
<evidence type="ECO:0000313" key="1">
    <source>
        <dbReference type="EMBL" id="KFF08095.1"/>
    </source>
</evidence>
<sequence>MAKKSLDIKACNAGHDNKGFATRISSSPIFKNVVIIAPSDYYMSDGIKSWINRGGQYNIILNGKLVRGKYSNHPIP</sequence>
<proteinExistence type="predicted"/>
<name>A0A085ZUI1_9FLAO</name>